<evidence type="ECO:0000313" key="4">
    <source>
        <dbReference type="EMBL" id="PXV66441.1"/>
    </source>
</evidence>
<sequence>MRALSIRDGKLAIRDVAKPVPGSGQILVRTLACAICASDHHHFDHPELARNDRTGLRVDSPEHDVVMGHEYCAEVVEYGPDTDKAWPVGTRVTGIPVLMMPTGQTRIIGYAPDAPGGYGEYFLMNEFFARPVPNDIPVEIIAVNDAMAVGWYFSRVGTEAFAGKPSVPLVIGLGAIGMSIVIGLKQRGAGPIVAADFSESRRKLALEFGADVVVDPAVESPYAAWRRVAWGSPDEVHDYVLMSSMTKQVVYECAGKEGVLGDVLNNCAFGARVFSAGGPNVDSIPTVAAHLKGINIQFGGGPQLADWYESLDLVVKGKINLTRFVGETVTLDQLPDAFDRARRDSSSVRIVYKA</sequence>
<protein>
    <submittedName>
        <fullName evidence="4">Threonine dehydrogenase-like Zn-dependent dehydrogenase</fullName>
    </submittedName>
</protein>
<dbReference type="SUPFAM" id="SSF50129">
    <property type="entry name" value="GroES-like"/>
    <property type="match status" value="1"/>
</dbReference>
<dbReference type="RefSeq" id="WP_110265584.1">
    <property type="nucleotide sequence ID" value="NZ_CAWNXA010000007.1"/>
</dbReference>
<accession>A0A318E6N8</accession>
<dbReference type="InterPro" id="IPR011032">
    <property type="entry name" value="GroES-like_sf"/>
</dbReference>
<dbReference type="Pfam" id="PF00107">
    <property type="entry name" value="ADH_zinc_N"/>
    <property type="match status" value="1"/>
</dbReference>
<dbReference type="Gene3D" id="3.40.50.720">
    <property type="entry name" value="NAD(P)-binding Rossmann-like Domain"/>
    <property type="match status" value="1"/>
</dbReference>
<feature type="domain" description="Alcohol dehydrogenase-like C-terminal" evidence="2">
    <location>
        <begin position="175"/>
        <end position="314"/>
    </location>
</feature>
<feature type="domain" description="Alcohol dehydrogenase-like N-terminal" evidence="3">
    <location>
        <begin position="22"/>
        <end position="133"/>
    </location>
</feature>
<evidence type="ECO:0000256" key="1">
    <source>
        <dbReference type="ARBA" id="ARBA00023002"/>
    </source>
</evidence>
<proteinExistence type="predicted"/>
<dbReference type="AlphaFoldDB" id="A0A318E6N8"/>
<dbReference type="Pfam" id="PF08240">
    <property type="entry name" value="ADH_N"/>
    <property type="match status" value="1"/>
</dbReference>
<comment type="caution">
    <text evidence="4">The sequence shown here is derived from an EMBL/GenBank/DDBJ whole genome shotgun (WGS) entry which is preliminary data.</text>
</comment>
<evidence type="ECO:0000313" key="5">
    <source>
        <dbReference type="Proteomes" id="UP000248330"/>
    </source>
</evidence>
<dbReference type="InterPro" id="IPR036291">
    <property type="entry name" value="NAD(P)-bd_dom_sf"/>
</dbReference>
<dbReference type="EMBL" id="QICN01000007">
    <property type="protein sequence ID" value="PXV66441.1"/>
    <property type="molecule type" value="Genomic_DNA"/>
</dbReference>
<keyword evidence="5" id="KW-1185">Reference proteome</keyword>
<reference evidence="4 5" key="1">
    <citation type="submission" date="2018-04" db="EMBL/GenBank/DDBJ databases">
        <title>Genomic Encyclopedia of Type Strains, Phase IV (KMG-IV): sequencing the most valuable type-strain genomes for metagenomic binning, comparative biology and taxonomic classification.</title>
        <authorList>
            <person name="Goeker M."/>
        </authorList>
    </citation>
    <scope>NUCLEOTIDE SEQUENCE [LARGE SCALE GENOMIC DNA]</scope>
    <source>
        <strain evidence="4 5">DSM 104150</strain>
    </source>
</reference>
<dbReference type="InterPro" id="IPR013149">
    <property type="entry name" value="ADH-like_C"/>
</dbReference>
<dbReference type="Gene3D" id="3.90.180.10">
    <property type="entry name" value="Medium-chain alcohol dehydrogenases, catalytic domain"/>
    <property type="match status" value="1"/>
</dbReference>
<evidence type="ECO:0000259" key="3">
    <source>
        <dbReference type="Pfam" id="PF08240"/>
    </source>
</evidence>
<dbReference type="OrthoDB" id="9773078at2"/>
<dbReference type="Proteomes" id="UP000248330">
    <property type="component" value="Unassembled WGS sequence"/>
</dbReference>
<keyword evidence="1" id="KW-0560">Oxidoreductase</keyword>
<organism evidence="4 5">
    <name type="scientific">Sinimarinibacterium flocculans</name>
    <dbReference type="NCBI Taxonomy" id="985250"/>
    <lineage>
        <taxon>Bacteria</taxon>
        <taxon>Pseudomonadati</taxon>
        <taxon>Pseudomonadota</taxon>
        <taxon>Gammaproteobacteria</taxon>
        <taxon>Nevskiales</taxon>
        <taxon>Nevskiaceae</taxon>
        <taxon>Sinimarinibacterium</taxon>
    </lineage>
</organism>
<evidence type="ECO:0000259" key="2">
    <source>
        <dbReference type="Pfam" id="PF00107"/>
    </source>
</evidence>
<gene>
    <name evidence="4" type="ORF">C8D93_1075</name>
</gene>
<dbReference type="SUPFAM" id="SSF51735">
    <property type="entry name" value="NAD(P)-binding Rossmann-fold domains"/>
    <property type="match status" value="1"/>
</dbReference>
<dbReference type="InterPro" id="IPR013154">
    <property type="entry name" value="ADH-like_N"/>
</dbReference>
<dbReference type="PANTHER" id="PTHR43189">
    <property type="entry name" value="ZINC-TYPE ALCOHOL DEHYDROGENASE-LIKE PROTEIN C1198.01-RELATED"/>
    <property type="match status" value="1"/>
</dbReference>
<dbReference type="GO" id="GO:0016491">
    <property type="term" value="F:oxidoreductase activity"/>
    <property type="evidence" value="ECO:0007669"/>
    <property type="project" value="UniProtKB-KW"/>
</dbReference>
<dbReference type="PANTHER" id="PTHR43189:SF1">
    <property type="entry name" value="ZINC-TYPE ALCOHOL DEHYDROGENASE-LIKE PROTEIN C1198.01"/>
    <property type="match status" value="1"/>
</dbReference>
<name>A0A318E6N8_9GAMM</name>